<dbReference type="SUPFAM" id="SSF51735">
    <property type="entry name" value="NAD(P)-binding Rossmann-fold domains"/>
    <property type="match status" value="1"/>
</dbReference>
<dbReference type="Gene3D" id="1.10.1040.10">
    <property type="entry name" value="N-(1-d-carboxylethyl)-l-norvaline Dehydrogenase, domain 2"/>
    <property type="match status" value="1"/>
</dbReference>
<dbReference type="SUPFAM" id="SSF48179">
    <property type="entry name" value="6-phosphogluconate dehydrogenase C-terminal domain-like"/>
    <property type="match status" value="1"/>
</dbReference>
<evidence type="ECO:0000259" key="4">
    <source>
        <dbReference type="Pfam" id="PF03446"/>
    </source>
</evidence>
<dbReference type="InterPro" id="IPR013328">
    <property type="entry name" value="6PGD_dom2"/>
</dbReference>
<evidence type="ECO:0000313" key="7">
    <source>
        <dbReference type="Proteomes" id="UP001165667"/>
    </source>
</evidence>
<feature type="domain" description="6-phosphogluconate dehydrogenase NADP-binding" evidence="4">
    <location>
        <begin position="6"/>
        <end position="164"/>
    </location>
</feature>
<comment type="caution">
    <text evidence="6">The sequence shown here is derived from an EMBL/GenBank/DDBJ whole genome shotgun (WGS) entry which is preliminary data.</text>
</comment>
<dbReference type="GO" id="GO:0051287">
    <property type="term" value="F:NAD binding"/>
    <property type="evidence" value="ECO:0007669"/>
    <property type="project" value="InterPro"/>
</dbReference>
<feature type="active site" evidence="3">
    <location>
        <position position="173"/>
    </location>
</feature>
<reference evidence="6" key="1">
    <citation type="submission" date="2022-05" db="EMBL/GenBank/DDBJ databases">
        <authorList>
            <person name="Pankratov T."/>
        </authorList>
    </citation>
    <scope>NUCLEOTIDE SEQUENCE</scope>
    <source>
        <strain evidence="6">BP6-180914</strain>
    </source>
</reference>
<dbReference type="Proteomes" id="UP001165667">
    <property type="component" value="Unassembled WGS sequence"/>
</dbReference>
<dbReference type="Pfam" id="PF14833">
    <property type="entry name" value="NAD_binding_11"/>
    <property type="match status" value="1"/>
</dbReference>
<dbReference type="InterPro" id="IPR015815">
    <property type="entry name" value="HIBADH-related"/>
</dbReference>
<organism evidence="6 7">
    <name type="scientific">Lichenifustis flavocetrariae</name>
    <dbReference type="NCBI Taxonomy" id="2949735"/>
    <lineage>
        <taxon>Bacteria</taxon>
        <taxon>Pseudomonadati</taxon>
        <taxon>Pseudomonadota</taxon>
        <taxon>Alphaproteobacteria</taxon>
        <taxon>Hyphomicrobiales</taxon>
        <taxon>Lichenihabitantaceae</taxon>
        <taxon>Lichenifustis</taxon>
    </lineage>
</organism>
<dbReference type="PANTHER" id="PTHR43580:SF2">
    <property type="entry name" value="CYTOKINE-LIKE NUCLEAR FACTOR N-PAC"/>
    <property type="match status" value="1"/>
</dbReference>
<gene>
    <name evidence="6" type="ORF">M8523_14700</name>
</gene>
<dbReference type="InterPro" id="IPR006115">
    <property type="entry name" value="6PGDH_NADP-bd"/>
</dbReference>
<name>A0AA42CKH9_9HYPH</name>
<accession>A0AA42CKH9</accession>
<evidence type="ECO:0000256" key="1">
    <source>
        <dbReference type="ARBA" id="ARBA00023002"/>
    </source>
</evidence>
<sequence length="297" mass="31623">MANETLGWVGAGKMGGPMSRRLVETQHRVMVFEPDEQNRSAVVEAGALVAPDLAAIGTEARIVFSMIPNDVVLRQIVLGTGGLAETMARGSVLVEMSTVSPAASKQVAEVLAARGIDYLRAPVSGSTALAKAGTLSVMASGPRAAYDRVEPLLAAMSAKRFYLGDAEQARYLKLVVNSLVGATSSLLAEALAFGRKGDLSLADMLDVIGQSAVASPLIGYKRDMVVSGDYAPAFTVEQMIKDFDLIMDTARTDHVPMMMAALVRQQYEQAFADGDGQRDFFVLCESEAERGRRAATQ</sequence>
<dbReference type="RefSeq" id="WP_282585643.1">
    <property type="nucleotide sequence ID" value="NZ_JAMOIM010000009.1"/>
</dbReference>
<dbReference type="PANTHER" id="PTHR43580">
    <property type="entry name" value="OXIDOREDUCTASE GLYR1-RELATED"/>
    <property type="match status" value="1"/>
</dbReference>
<evidence type="ECO:0000259" key="5">
    <source>
        <dbReference type="Pfam" id="PF14833"/>
    </source>
</evidence>
<evidence type="ECO:0000256" key="3">
    <source>
        <dbReference type="PIRSR" id="PIRSR000103-1"/>
    </source>
</evidence>
<keyword evidence="1" id="KW-0560">Oxidoreductase</keyword>
<dbReference type="Gene3D" id="3.40.50.720">
    <property type="entry name" value="NAD(P)-binding Rossmann-like Domain"/>
    <property type="match status" value="1"/>
</dbReference>
<feature type="domain" description="3-hydroxyisobutyrate dehydrogenase-like NAD-binding" evidence="5">
    <location>
        <begin position="170"/>
        <end position="280"/>
    </location>
</feature>
<dbReference type="Pfam" id="PF03446">
    <property type="entry name" value="NAD_binding_2"/>
    <property type="match status" value="1"/>
</dbReference>
<keyword evidence="2" id="KW-0520">NAD</keyword>
<dbReference type="InterPro" id="IPR008927">
    <property type="entry name" value="6-PGluconate_DH-like_C_sf"/>
</dbReference>
<dbReference type="EMBL" id="JAMOIM010000009">
    <property type="protein sequence ID" value="MCW6509271.1"/>
    <property type="molecule type" value="Genomic_DNA"/>
</dbReference>
<evidence type="ECO:0000256" key="2">
    <source>
        <dbReference type="ARBA" id="ARBA00023027"/>
    </source>
</evidence>
<evidence type="ECO:0000313" key="6">
    <source>
        <dbReference type="EMBL" id="MCW6509271.1"/>
    </source>
</evidence>
<dbReference type="PIRSF" id="PIRSF000103">
    <property type="entry name" value="HIBADH"/>
    <property type="match status" value="1"/>
</dbReference>
<dbReference type="AlphaFoldDB" id="A0AA42CKH9"/>
<dbReference type="GO" id="GO:0016491">
    <property type="term" value="F:oxidoreductase activity"/>
    <property type="evidence" value="ECO:0007669"/>
    <property type="project" value="UniProtKB-KW"/>
</dbReference>
<dbReference type="InterPro" id="IPR051265">
    <property type="entry name" value="HIBADH-related_NP60_sf"/>
</dbReference>
<keyword evidence="7" id="KW-1185">Reference proteome</keyword>
<dbReference type="InterPro" id="IPR036291">
    <property type="entry name" value="NAD(P)-bd_dom_sf"/>
</dbReference>
<proteinExistence type="predicted"/>
<dbReference type="InterPro" id="IPR029154">
    <property type="entry name" value="HIBADH-like_NADP-bd"/>
</dbReference>
<dbReference type="GO" id="GO:0050661">
    <property type="term" value="F:NADP binding"/>
    <property type="evidence" value="ECO:0007669"/>
    <property type="project" value="InterPro"/>
</dbReference>
<protein>
    <submittedName>
        <fullName evidence="6">NAD(P)-dependent oxidoreductase</fullName>
    </submittedName>
</protein>